<evidence type="ECO:0000256" key="1">
    <source>
        <dbReference type="ARBA" id="ARBA00010990"/>
    </source>
</evidence>
<comment type="caution">
    <text evidence="5">The sequence shown here is derived from an EMBL/GenBank/DDBJ whole genome shotgun (WGS) entry which is preliminary data.</text>
</comment>
<evidence type="ECO:0000313" key="6">
    <source>
        <dbReference type="Proteomes" id="UP000226429"/>
    </source>
</evidence>
<evidence type="ECO:0000256" key="2">
    <source>
        <dbReference type="ARBA" id="ARBA00022679"/>
    </source>
</evidence>
<dbReference type="PANTHER" id="PTHR12215:SF10">
    <property type="entry name" value="L-AMINOADIPATE-SEMIALDEHYDE DEHYDROGENASE-PHOSPHOPANTETHEINYL TRANSFERASE"/>
    <property type="match status" value="1"/>
</dbReference>
<accession>A0A370CJF5</accession>
<dbReference type="InterPro" id="IPR050559">
    <property type="entry name" value="P-Pant_transferase_sf"/>
</dbReference>
<dbReference type="SUPFAM" id="SSF56214">
    <property type="entry name" value="4'-phosphopantetheinyl transferase"/>
    <property type="match status" value="2"/>
</dbReference>
<name>A0A370CJF5_9COXI</name>
<dbReference type="Pfam" id="PF01648">
    <property type="entry name" value="ACPS"/>
    <property type="match status" value="1"/>
</dbReference>
<dbReference type="Gene3D" id="3.90.470.20">
    <property type="entry name" value="4'-phosphopantetheinyl transferase domain"/>
    <property type="match status" value="2"/>
</dbReference>
<reference evidence="5 6" key="1">
    <citation type="journal article" date="2017" name="Int. J. Syst. Evol. Microbiol.">
        <title>Aquarickettsiella crustaci n. gen. n. sp. (Gammaproteobacteria: Legionellales: Coxiellaceae); a bacterial pathogen of the freshwater crustacean: Gammarus fossarum (Malacostraca: Amphipoda).</title>
        <authorList>
            <person name="Bojko J."/>
            <person name="Dunn A.M."/>
            <person name="Stebbing P.D."/>
            <person name="Van Aerle R."/>
            <person name="Bacela-Spychalska K."/>
            <person name="Bean T.P."/>
            <person name="Stentiford G.D."/>
        </authorList>
    </citation>
    <scope>NUCLEOTIDE SEQUENCE [LARGE SCALE GENOMIC DNA]</scope>
    <source>
        <strain evidence="5">RA15029</strain>
    </source>
</reference>
<organism evidence="5 6">
    <name type="scientific">Candidatus Aquirickettsiella gammari</name>
    <dbReference type="NCBI Taxonomy" id="2016198"/>
    <lineage>
        <taxon>Bacteria</taxon>
        <taxon>Pseudomonadati</taxon>
        <taxon>Pseudomonadota</taxon>
        <taxon>Gammaproteobacteria</taxon>
        <taxon>Legionellales</taxon>
        <taxon>Coxiellaceae</taxon>
        <taxon>Candidatus Aquirickettsiella</taxon>
    </lineage>
</organism>
<dbReference type="AlphaFoldDB" id="A0A370CJF5"/>
<comment type="similarity">
    <text evidence="1">Belongs to the P-Pant transferase superfamily. Gsp/Sfp/HetI/AcpT family.</text>
</comment>
<gene>
    <name evidence="5" type="ORF">CFE62_003770</name>
</gene>
<dbReference type="InterPro" id="IPR055066">
    <property type="entry name" value="AASDHPPT_N"/>
</dbReference>
<dbReference type="GO" id="GO:0005829">
    <property type="term" value="C:cytosol"/>
    <property type="evidence" value="ECO:0007669"/>
    <property type="project" value="TreeGrafter"/>
</dbReference>
<dbReference type="InterPro" id="IPR008278">
    <property type="entry name" value="4-PPantetheinyl_Trfase_dom"/>
</dbReference>
<dbReference type="GO" id="GO:0000287">
    <property type="term" value="F:magnesium ion binding"/>
    <property type="evidence" value="ECO:0007669"/>
    <property type="project" value="InterPro"/>
</dbReference>
<reference evidence="5 6" key="2">
    <citation type="journal article" date="2018" name="J. Invertebr. Pathol.">
        <title>'Candidatus Aquirickettsiella gammari' (Gammaproteobacteria: Legionellales: Coxiellaceae): A bacterial pathogen of the freshwater crustacean Gammarus fossarum (Malacostraca: Amphipoda).</title>
        <authorList>
            <person name="Bojko J."/>
            <person name="Dunn A.M."/>
            <person name="Stebbing P.D."/>
            <person name="van Aerle R."/>
            <person name="Bacela-Spychalska K."/>
            <person name="Bean T.P."/>
            <person name="Urrutia A."/>
            <person name="Stentiford G.D."/>
        </authorList>
    </citation>
    <scope>NUCLEOTIDE SEQUENCE [LARGE SCALE GENOMIC DNA]</scope>
    <source>
        <strain evidence="5">RA15029</strain>
    </source>
</reference>
<sequence length="254" mass="29939">MNSILWERPPVQLSISRSELHVWQVNLDNINYQHKYLISLLSSEEIKRSKRFIFDRDRHCYQVTHSMKRLILANYLDCDPQCLHFKIESYGKPALANLLCSMKVQFNISHSHDLILIAITVEDPIGIDIEYNNKKRSIERLVETIFSPSEMKFFLTLKSQREKEETFFRCWTRKEAYLKAIGIGLRQNLTNISVDLNKTVSSHDWLKISTISQSEIMLWKIFPINIDDFYIANAVATFFQKYLFCYKGNELLSV</sequence>
<dbReference type="GO" id="GO:0019878">
    <property type="term" value="P:lysine biosynthetic process via aminoadipic acid"/>
    <property type="evidence" value="ECO:0007669"/>
    <property type="project" value="TreeGrafter"/>
</dbReference>
<dbReference type="Proteomes" id="UP000226429">
    <property type="component" value="Unassembled WGS sequence"/>
</dbReference>
<dbReference type="EMBL" id="NMOS02000008">
    <property type="protein sequence ID" value="RDH40487.1"/>
    <property type="molecule type" value="Genomic_DNA"/>
</dbReference>
<evidence type="ECO:0000259" key="3">
    <source>
        <dbReference type="Pfam" id="PF01648"/>
    </source>
</evidence>
<keyword evidence="2 5" id="KW-0808">Transferase</keyword>
<keyword evidence="6" id="KW-1185">Reference proteome</keyword>
<dbReference type="InterPro" id="IPR037143">
    <property type="entry name" value="4-PPantetheinyl_Trfase_dom_sf"/>
</dbReference>
<evidence type="ECO:0000259" key="4">
    <source>
        <dbReference type="Pfam" id="PF22624"/>
    </source>
</evidence>
<feature type="domain" description="4'-phosphopantetheinyl transferase N-terminal" evidence="4">
    <location>
        <begin position="33"/>
        <end position="118"/>
    </location>
</feature>
<dbReference type="Pfam" id="PF22624">
    <property type="entry name" value="AASDHPPT_N"/>
    <property type="match status" value="1"/>
</dbReference>
<protein>
    <submittedName>
        <fullName evidence="5">4'-phosphopantetheinyl transferase</fullName>
    </submittedName>
</protein>
<dbReference type="GO" id="GO:0008897">
    <property type="term" value="F:holo-[acyl-carrier-protein] synthase activity"/>
    <property type="evidence" value="ECO:0007669"/>
    <property type="project" value="InterPro"/>
</dbReference>
<feature type="domain" description="4'-phosphopantetheinyl transferase" evidence="3">
    <location>
        <begin position="124"/>
        <end position="199"/>
    </location>
</feature>
<dbReference type="PANTHER" id="PTHR12215">
    <property type="entry name" value="PHOSPHOPANTETHEINE TRANSFERASE"/>
    <property type="match status" value="1"/>
</dbReference>
<proteinExistence type="inferred from homology"/>
<evidence type="ECO:0000313" key="5">
    <source>
        <dbReference type="EMBL" id="RDH40487.1"/>
    </source>
</evidence>